<keyword evidence="2" id="KW-1185">Reference proteome</keyword>
<dbReference type="AlphaFoldDB" id="V6F8P3"/>
<dbReference type="eggNOG" id="ENOG502ZADJ">
    <property type="taxonomic scope" value="Bacteria"/>
</dbReference>
<protein>
    <submittedName>
        <fullName evidence="1">Uncharacterized protein</fullName>
    </submittedName>
</protein>
<gene>
    <name evidence="1" type="ordered locus">MGMSRv2__3766</name>
</gene>
<sequence>MNIMRSFKCESCGAITNCRIGMSNRAEQPLRFCCPDCGQPIDIVIGGKHAGVSGASEIEAMGPFDDGTNFVDLHLDFPVHFGKYVMGDTPFMRAVSRIGAENIHLHNARLQRLDATYTTFGFFETLLKLYVRERWVPFKNAIERRFDGTVVSDKMQDRNAALYDVIAVTMWPFAKPGQALEDIEQYMKVQLHLANTQKLSFGAFIDEILDTGFLKNMQVACLGIYPRILKAELPLRPALFLDFDTEYQNQAIPMRISADQFDTFKDLYKDITEIISRQFVLVAGINNLLKRGDHNAFKPEIGLTKSGRDLTPNSLHAFADVAFGQKDDLIDDNWFSFGDQAADNQLRNAIAHCKTDYDEITQNITYHPRKEGMRQEKSEEIYFIEFMRRVLIAYREMNRLHQLIKSLFYYYYLIHAAENSG</sequence>
<organism evidence="1 2">
    <name type="scientific">Magnetospirillum gryphiswaldense (strain DSM 6361 / JCM 21280 / NBRC 15271 / MSR-1)</name>
    <dbReference type="NCBI Taxonomy" id="431944"/>
    <lineage>
        <taxon>Bacteria</taxon>
        <taxon>Pseudomonadati</taxon>
        <taxon>Pseudomonadota</taxon>
        <taxon>Alphaproteobacteria</taxon>
        <taxon>Rhodospirillales</taxon>
        <taxon>Rhodospirillaceae</taxon>
        <taxon>Magnetospirillum</taxon>
    </lineage>
</organism>
<evidence type="ECO:0000313" key="2">
    <source>
        <dbReference type="Proteomes" id="UP000018922"/>
    </source>
</evidence>
<proteinExistence type="predicted"/>
<dbReference type="EMBL" id="HG794546">
    <property type="protein sequence ID" value="CDL00981.1"/>
    <property type="molecule type" value="Genomic_DNA"/>
</dbReference>
<reference evidence="1 2" key="1">
    <citation type="journal article" date="2014" name="Genome Announc.">
        <title>Complete genome sequence of Magnetospirillum gryphiswaldense MSR-1.</title>
        <authorList>
            <person name="Wang X."/>
            <person name="Wang Q."/>
            <person name="Zhang W."/>
            <person name="Wang Y."/>
            <person name="Li L."/>
            <person name="Wen T."/>
            <person name="Zhang T."/>
            <person name="Zhang Y."/>
            <person name="Xu J."/>
            <person name="Hu J."/>
            <person name="Li S."/>
            <person name="Liu L."/>
            <person name="Liu J."/>
            <person name="Jiang W."/>
            <person name="Tian J."/>
            <person name="Li Y."/>
            <person name="Schuler D."/>
            <person name="Wang L."/>
            <person name="Li J."/>
        </authorList>
    </citation>
    <scope>NUCLEOTIDE SEQUENCE [LARGE SCALE GENOMIC DNA]</scope>
    <source>
        <strain evidence="2">DSM 6361 / JCM 21280 / NBRC 15271 / MSR-1</strain>
    </source>
</reference>
<dbReference type="KEGG" id="mgy:MGMSRv2__3766"/>
<name>V6F8P3_MAGGM</name>
<dbReference type="HOGENOM" id="CLU_053662_0_0_5"/>
<evidence type="ECO:0000313" key="1">
    <source>
        <dbReference type="EMBL" id="CDL00981.1"/>
    </source>
</evidence>
<accession>V6F8P3</accession>
<dbReference type="Proteomes" id="UP000018922">
    <property type="component" value="Chromosome I"/>
</dbReference>
<dbReference type="STRING" id="1430440.MGMSRv2__3766"/>